<dbReference type="SUPFAM" id="SSF49599">
    <property type="entry name" value="TRAF domain-like"/>
    <property type="match status" value="1"/>
</dbReference>
<evidence type="ECO:0000256" key="1">
    <source>
        <dbReference type="ARBA" id="ARBA00004906"/>
    </source>
</evidence>
<dbReference type="AlphaFoldDB" id="A0ABD2JAH7"/>
<feature type="domain" description="BTB" evidence="3">
    <location>
        <begin position="9"/>
        <end position="86"/>
    </location>
</feature>
<keyword evidence="5" id="KW-1185">Reference proteome</keyword>
<evidence type="ECO:0000256" key="2">
    <source>
        <dbReference type="ARBA" id="ARBA00022786"/>
    </source>
</evidence>
<organism evidence="4 5">
    <name type="scientific">Heterodera trifolii</name>
    <dbReference type="NCBI Taxonomy" id="157864"/>
    <lineage>
        <taxon>Eukaryota</taxon>
        <taxon>Metazoa</taxon>
        <taxon>Ecdysozoa</taxon>
        <taxon>Nematoda</taxon>
        <taxon>Chromadorea</taxon>
        <taxon>Rhabditida</taxon>
        <taxon>Tylenchina</taxon>
        <taxon>Tylenchomorpha</taxon>
        <taxon>Tylenchoidea</taxon>
        <taxon>Heteroderidae</taxon>
        <taxon>Heteroderinae</taxon>
        <taxon>Heterodera</taxon>
    </lineage>
</organism>
<sequence>MLFNTLHGADVHFLVGKGGQKTSLMAHKTILMRASEVFEAMFKHEEQNETKAGDSPSNPIVVIDIEAITFKAMLRYIYTNDLSAIDGDGIDMLYAAKKYHISGLIDLCRNFPILKLPNVFYAFRQASFLEETEIAFRCLAYIDRNADTLIRSDEFLQIDHNLLCEILSRDQLTVKGEIAIWDAAIRWADEQCRENGIECLAANRRVVLGSALLKVRFPLISQEVLWSKIVPSAILSHEQLLGLLIFHFHPERRVLNMFPLQFLCQERVPFDESDGSKAKISLKLENFSEFAQDERENQRTSDFVYADGFSFKLVATKCATAMGMHLEYCAEKGFDFRCNCLATIRIASKNDGPDGVEHASGPVYHGRVDQTVLPSVKISFEELMADANGWYNEEENVLTVKADVTVEGEYQV</sequence>
<dbReference type="Gene3D" id="3.30.710.10">
    <property type="entry name" value="Potassium Channel Kv1.1, Chain A"/>
    <property type="match status" value="1"/>
</dbReference>
<dbReference type="EMBL" id="JBICBT010001017">
    <property type="protein sequence ID" value="KAL3087549.1"/>
    <property type="molecule type" value="Genomic_DNA"/>
</dbReference>
<accession>A0ABD2JAH7</accession>
<comment type="pathway">
    <text evidence="1">Protein modification; protein ubiquitination.</text>
</comment>
<dbReference type="InterPro" id="IPR000210">
    <property type="entry name" value="BTB/POZ_dom"/>
</dbReference>
<keyword evidence="2" id="KW-0833">Ubl conjugation pathway</keyword>
<name>A0ABD2JAH7_9BILA</name>
<comment type="caution">
    <text evidence="4">The sequence shown here is derived from an EMBL/GenBank/DDBJ whole genome shotgun (WGS) entry which is preliminary data.</text>
</comment>
<dbReference type="Pfam" id="PF07707">
    <property type="entry name" value="BACK"/>
    <property type="match status" value="1"/>
</dbReference>
<dbReference type="PANTHER" id="PTHR45774:SF3">
    <property type="entry name" value="BTB (POZ) DOMAIN-CONTAINING 2B-RELATED"/>
    <property type="match status" value="1"/>
</dbReference>
<evidence type="ECO:0000313" key="4">
    <source>
        <dbReference type="EMBL" id="KAL3087549.1"/>
    </source>
</evidence>
<dbReference type="Pfam" id="PF00651">
    <property type="entry name" value="BTB"/>
    <property type="match status" value="1"/>
</dbReference>
<dbReference type="InterPro" id="IPR011705">
    <property type="entry name" value="BACK"/>
</dbReference>
<dbReference type="SMART" id="SM00875">
    <property type="entry name" value="BACK"/>
    <property type="match status" value="1"/>
</dbReference>
<dbReference type="SMART" id="SM00225">
    <property type="entry name" value="BTB"/>
    <property type="match status" value="1"/>
</dbReference>
<gene>
    <name evidence="4" type="ORF">niasHT_024942</name>
</gene>
<dbReference type="PANTHER" id="PTHR45774">
    <property type="entry name" value="BTB/POZ DOMAIN-CONTAINING"/>
    <property type="match status" value="1"/>
</dbReference>
<dbReference type="Gene3D" id="1.25.40.420">
    <property type="match status" value="1"/>
</dbReference>
<evidence type="ECO:0000259" key="3">
    <source>
        <dbReference type="PROSITE" id="PS50097"/>
    </source>
</evidence>
<evidence type="ECO:0000313" key="5">
    <source>
        <dbReference type="Proteomes" id="UP001620626"/>
    </source>
</evidence>
<proteinExistence type="predicted"/>
<protein>
    <recommendedName>
        <fullName evidence="3">BTB domain-containing protein</fullName>
    </recommendedName>
</protein>
<dbReference type="FunFam" id="1.25.40.420:FF:000008">
    <property type="entry name" value="BTB/POZ domain-containing protein POB1"/>
    <property type="match status" value="1"/>
</dbReference>
<dbReference type="InterPro" id="IPR011333">
    <property type="entry name" value="SKP1/BTB/POZ_sf"/>
</dbReference>
<dbReference type="SUPFAM" id="SSF54695">
    <property type="entry name" value="POZ domain"/>
    <property type="match status" value="1"/>
</dbReference>
<dbReference type="Proteomes" id="UP001620626">
    <property type="component" value="Unassembled WGS sequence"/>
</dbReference>
<reference evidence="4 5" key="1">
    <citation type="submission" date="2024-10" db="EMBL/GenBank/DDBJ databases">
        <authorList>
            <person name="Kim D."/>
        </authorList>
    </citation>
    <scope>NUCLEOTIDE SEQUENCE [LARGE SCALE GENOMIC DNA]</scope>
    <source>
        <strain evidence="4">BH-2024</strain>
    </source>
</reference>
<dbReference type="PROSITE" id="PS50097">
    <property type="entry name" value="BTB"/>
    <property type="match status" value="1"/>
</dbReference>